<accession>A0ABS2SRC8</accession>
<dbReference type="Proteomes" id="UP001179280">
    <property type="component" value="Unassembled WGS sequence"/>
</dbReference>
<gene>
    <name evidence="1" type="ORF">JOC54_001288</name>
</gene>
<dbReference type="Pfam" id="PF08970">
    <property type="entry name" value="Sda"/>
    <property type="match status" value="1"/>
</dbReference>
<keyword evidence="2" id="KW-1185">Reference proteome</keyword>
<organism evidence="1 2">
    <name type="scientific">Shouchella xiaoxiensis</name>
    <dbReference type="NCBI Taxonomy" id="766895"/>
    <lineage>
        <taxon>Bacteria</taxon>
        <taxon>Bacillati</taxon>
        <taxon>Bacillota</taxon>
        <taxon>Bacilli</taxon>
        <taxon>Bacillales</taxon>
        <taxon>Bacillaceae</taxon>
        <taxon>Shouchella</taxon>
    </lineage>
</organism>
<proteinExistence type="predicted"/>
<evidence type="ECO:0000313" key="1">
    <source>
        <dbReference type="EMBL" id="MBM7838057.1"/>
    </source>
</evidence>
<reference evidence="1" key="1">
    <citation type="submission" date="2021-01" db="EMBL/GenBank/DDBJ databases">
        <title>Genomic Encyclopedia of Type Strains, Phase IV (KMG-IV): sequencing the most valuable type-strain genomes for metagenomic binning, comparative biology and taxonomic classification.</title>
        <authorList>
            <person name="Goeker M."/>
        </authorList>
    </citation>
    <scope>NUCLEOTIDE SEQUENCE</scope>
    <source>
        <strain evidence="1">DSM 21943</strain>
    </source>
</reference>
<dbReference type="Gene3D" id="1.10.287.1100">
    <property type="entry name" value="Sporulation inhibitor A"/>
    <property type="match status" value="1"/>
</dbReference>
<name>A0ABS2SRC8_9BACI</name>
<dbReference type="EMBL" id="JAFBCV010000003">
    <property type="protein sequence ID" value="MBM7838057.1"/>
    <property type="molecule type" value="Genomic_DNA"/>
</dbReference>
<dbReference type="SUPFAM" id="SSF100985">
    <property type="entry name" value="Sporulation inhibitor Sda"/>
    <property type="match status" value="1"/>
</dbReference>
<dbReference type="InterPro" id="IPR015064">
    <property type="entry name" value="Sda"/>
</dbReference>
<comment type="caution">
    <text evidence="1">The sequence shown here is derived from an EMBL/GenBank/DDBJ whole genome shotgun (WGS) entry which is preliminary data.</text>
</comment>
<protein>
    <submittedName>
        <fullName evidence="1">Developmental checkpoint coupling sporulation initiation to replication initiation</fullName>
    </submittedName>
</protein>
<sequence length="46" mass="5446">MENLSDELLIETYQKAIELELNQDFVDLIYSELFKRSLTDHIKLSS</sequence>
<evidence type="ECO:0000313" key="2">
    <source>
        <dbReference type="Proteomes" id="UP001179280"/>
    </source>
</evidence>
<dbReference type="InterPro" id="IPR036916">
    <property type="entry name" value="Sda_sf"/>
</dbReference>
<dbReference type="RefSeq" id="WP_035422129.1">
    <property type="nucleotide sequence ID" value="NZ_JAFBCV010000003.1"/>
</dbReference>